<dbReference type="InterPro" id="IPR014729">
    <property type="entry name" value="Rossmann-like_a/b/a_fold"/>
</dbReference>
<reference evidence="4 5" key="1">
    <citation type="submission" date="2022-06" db="EMBL/GenBank/DDBJ databases">
        <title>Paraconexibacter antarcticus.</title>
        <authorList>
            <person name="Kim C.S."/>
        </authorList>
    </citation>
    <scope>NUCLEOTIDE SEQUENCE [LARGE SCALE GENOMIC DNA]</scope>
    <source>
        <strain evidence="4 5">02-257</strain>
    </source>
</reference>
<evidence type="ECO:0000313" key="4">
    <source>
        <dbReference type="EMBL" id="UTI66321.1"/>
    </source>
</evidence>
<accession>A0ABY5DWD3</accession>
<comment type="similarity">
    <text evidence="1">Belongs to the universal stress protein A family.</text>
</comment>
<dbReference type="SUPFAM" id="SSF52402">
    <property type="entry name" value="Adenine nucleotide alpha hydrolases-like"/>
    <property type="match status" value="2"/>
</dbReference>
<feature type="domain" description="UspA" evidence="3">
    <location>
        <begin position="1"/>
        <end position="132"/>
    </location>
</feature>
<dbReference type="RefSeq" id="WP_254572992.1">
    <property type="nucleotide sequence ID" value="NZ_CP098502.1"/>
</dbReference>
<evidence type="ECO:0000256" key="2">
    <source>
        <dbReference type="SAM" id="MobiDB-lite"/>
    </source>
</evidence>
<dbReference type="InterPro" id="IPR006015">
    <property type="entry name" value="Universal_stress_UspA"/>
</dbReference>
<feature type="compositionally biased region" description="Basic residues" evidence="2">
    <location>
        <begin position="474"/>
        <end position="495"/>
    </location>
</feature>
<name>A0ABY5DWD3_9ACTN</name>
<protein>
    <submittedName>
        <fullName evidence="4">Universal stress protein</fullName>
    </submittedName>
</protein>
<dbReference type="PRINTS" id="PR01438">
    <property type="entry name" value="UNVRSLSTRESS"/>
</dbReference>
<proteinExistence type="inferred from homology"/>
<dbReference type="CDD" id="cd00293">
    <property type="entry name" value="USP-like"/>
    <property type="match status" value="1"/>
</dbReference>
<evidence type="ECO:0000256" key="1">
    <source>
        <dbReference type="ARBA" id="ARBA00008791"/>
    </source>
</evidence>
<dbReference type="EMBL" id="CP098502">
    <property type="protein sequence ID" value="UTI66321.1"/>
    <property type="molecule type" value="Genomic_DNA"/>
</dbReference>
<dbReference type="InterPro" id="IPR006016">
    <property type="entry name" value="UspA"/>
</dbReference>
<keyword evidence="5" id="KW-1185">Reference proteome</keyword>
<feature type="compositionally biased region" description="Low complexity" evidence="2">
    <location>
        <begin position="302"/>
        <end position="311"/>
    </location>
</feature>
<evidence type="ECO:0000259" key="3">
    <source>
        <dbReference type="Pfam" id="PF00582"/>
    </source>
</evidence>
<feature type="compositionally biased region" description="Basic and acidic residues" evidence="2">
    <location>
        <begin position="356"/>
        <end position="365"/>
    </location>
</feature>
<dbReference type="Pfam" id="PF00582">
    <property type="entry name" value="Usp"/>
    <property type="match status" value="2"/>
</dbReference>
<dbReference type="Gene3D" id="3.40.50.620">
    <property type="entry name" value="HUPs"/>
    <property type="match status" value="2"/>
</dbReference>
<feature type="region of interest" description="Disordered" evidence="2">
    <location>
        <begin position="422"/>
        <end position="495"/>
    </location>
</feature>
<organism evidence="4 5">
    <name type="scientific">Paraconexibacter antarcticus</name>
    <dbReference type="NCBI Taxonomy" id="2949664"/>
    <lineage>
        <taxon>Bacteria</taxon>
        <taxon>Bacillati</taxon>
        <taxon>Actinomycetota</taxon>
        <taxon>Thermoleophilia</taxon>
        <taxon>Solirubrobacterales</taxon>
        <taxon>Paraconexibacteraceae</taxon>
        <taxon>Paraconexibacter</taxon>
    </lineage>
</organism>
<dbReference type="Proteomes" id="UP001056035">
    <property type="component" value="Chromosome"/>
</dbReference>
<dbReference type="PANTHER" id="PTHR46268">
    <property type="entry name" value="STRESS RESPONSE PROTEIN NHAX"/>
    <property type="match status" value="1"/>
</dbReference>
<feature type="domain" description="UspA" evidence="3">
    <location>
        <begin position="143"/>
        <end position="280"/>
    </location>
</feature>
<gene>
    <name evidence="4" type="ORF">NBH00_08955</name>
</gene>
<feature type="compositionally biased region" description="Gly residues" evidence="2">
    <location>
        <begin position="343"/>
        <end position="355"/>
    </location>
</feature>
<sequence length="495" mass="50948">MFGHVIVGVDGREGSRAAVALGRALGSGRLTLVGAYPHDPARTRGSVAGFEELQRRDTQRALEGCRFVTGADATLRVVPDSSPARALQEVAEEAGADLIVVGSAHHGAFGRLLLGDVGRGVLNHAPCPVAIAPERLRCVPLTTVGAGYDGTPEAAAALELAARIAGDHDARLIVLTAWETPVQPADHTGGVATTVDLVAVTAAVREAAQARLDAVLADLPAGTEGRLLHGAPAAVLAEAAGTLDLLVVGSRGWGAVRRVVLGSTADRLAHSAPCPLVVVPRPVTAGTDAAAGAAAGAGAGAGVSSRSGAGQADRHVRGRRRGAARAADEAGRPVGRGRRGRRVAGGVGGGRGAGSGRHERMEGHGRRQQLRVPGEVAEASVLTVPHAGSGGFGVGSEAHAHTLKPRGGRAIGVNPRVRAARAHARSVVPRTRSAPGYGRPARSWLGRWNEPNPSQEWTDDPAALPPCLRDPPGRRRRRGRRHRGHRGRARAPRPR</sequence>
<feature type="region of interest" description="Disordered" evidence="2">
    <location>
        <begin position="298"/>
        <end position="372"/>
    </location>
</feature>
<dbReference type="PANTHER" id="PTHR46268:SF6">
    <property type="entry name" value="UNIVERSAL STRESS PROTEIN UP12"/>
    <property type="match status" value="1"/>
</dbReference>
<evidence type="ECO:0000313" key="5">
    <source>
        <dbReference type="Proteomes" id="UP001056035"/>
    </source>
</evidence>